<reference evidence="2 3" key="1">
    <citation type="submission" date="2019-07" db="EMBL/GenBank/DDBJ databases">
        <title>Draft genome assembly of a fouling barnacle, Amphibalanus amphitrite (Darwin, 1854): The first reference genome for Thecostraca.</title>
        <authorList>
            <person name="Kim W."/>
        </authorList>
    </citation>
    <scope>NUCLEOTIDE SEQUENCE [LARGE SCALE GENOMIC DNA]</scope>
    <source>
        <strain evidence="2">SNU_AA5</strain>
        <tissue evidence="2">Soma without cirri and trophi</tissue>
    </source>
</reference>
<name>A0A6A4VIE7_AMPAM</name>
<protein>
    <submittedName>
        <fullName evidence="2">Uncharacterized protein</fullName>
    </submittedName>
</protein>
<evidence type="ECO:0000313" key="2">
    <source>
        <dbReference type="EMBL" id="KAF0290252.1"/>
    </source>
</evidence>
<proteinExistence type="predicted"/>
<comment type="caution">
    <text evidence="2">The sequence shown here is derived from an EMBL/GenBank/DDBJ whole genome shotgun (WGS) entry which is preliminary data.</text>
</comment>
<dbReference type="Proteomes" id="UP000440578">
    <property type="component" value="Unassembled WGS sequence"/>
</dbReference>
<organism evidence="2 3">
    <name type="scientific">Amphibalanus amphitrite</name>
    <name type="common">Striped barnacle</name>
    <name type="synonym">Balanus amphitrite</name>
    <dbReference type="NCBI Taxonomy" id="1232801"/>
    <lineage>
        <taxon>Eukaryota</taxon>
        <taxon>Metazoa</taxon>
        <taxon>Ecdysozoa</taxon>
        <taxon>Arthropoda</taxon>
        <taxon>Crustacea</taxon>
        <taxon>Multicrustacea</taxon>
        <taxon>Cirripedia</taxon>
        <taxon>Thoracica</taxon>
        <taxon>Thoracicalcarea</taxon>
        <taxon>Balanomorpha</taxon>
        <taxon>Balanoidea</taxon>
        <taxon>Balanidae</taxon>
        <taxon>Amphibalaninae</taxon>
        <taxon>Amphibalanus</taxon>
    </lineage>
</organism>
<feature type="region of interest" description="Disordered" evidence="1">
    <location>
        <begin position="89"/>
        <end position="125"/>
    </location>
</feature>
<dbReference type="AlphaFoldDB" id="A0A6A4VIE7"/>
<evidence type="ECO:0000313" key="3">
    <source>
        <dbReference type="Proteomes" id="UP000440578"/>
    </source>
</evidence>
<gene>
    <name evidence="2" type="ORF">FJT64_011566</name>
</gene>
<dbReference type="EMBL" id="VIIS01001968">
    <property type="protein sequence ID" value="KAF0290252.1"/>
    <property type="molecule type" value="Genomic_DNA"/>
</dbReference>
<accession>A0A6A4VIE7</accession>
<sequence>MKHGFVCWDEERPPSYPGLGAARPAPECADCRRVAPAAVSLDQLSSELARPVESSVSSAASEPLLRIAEALTGLQSSLEDISTRLDAAAGFQAGARRDPHPPAIPGGASAGDPHGAAPGGTDGRA</sequence>
<evidence type="ECO:0000256" key="1">
    <source>
        <dbReference type="SAM" id="MobiDB-lite"/>
    </source>
</evidence>
<keyword evidence="3" id="KW-1185">Reference proteome</keyword>